<feature type="transmembrane region" description="Helical" evidence="1">
    <location>
        <begin position="12"/>
        <end position="33"/>
    </location>
</feature>
<proteinExistence type="predicted"/>
<dbReference type="EMBL" id="LRGB01000024">
    <property type="protein sequence ID" value="KZS21649.1"/>
    <property type="molecule type" value="Genomic_DNA"/>
</dbReference>
<evidence type="ECO:0000256" key="1">
    <source>
        <dbReference type="SAM" id="Phobius"/>
    </source>
</evidence>
<dbReference type="Proteomes" id="UP000076858">
    <property type="component" value="Unassembled WGS sequence"/>
</dbReference>
<keyword evidence="3" id="KW-1185">Reference proteome</keyword>
<gene>
    <name evidence="2" type="ORF">APZ42_011629</name>
</gene>
<keyword evidence="1" id="KW-0472">Membrane</keyword>
<protein>
    <submittedName>
        <fullName evidence="2">Uncharacterized protein</fullName>
    </submittedName>
</protein>
<evidence type="ECO:0000313" key="2">
    <source>
        <dbReference type="EMBL" id="KZS21649.1"/>
    </source>
</evidence>
<organism evidence="2 3">
    <name type="scientific">Daphnia magna</name>
    <dbReference type="NCBI Taxonomy" id="35525"/>
    <lineage>
        <taxon>Eukaryota</taxon>
        <taxon>Metazoa</taxon>
        <taxon>Ecdysozoa</taxon>
        <taxon>Arthropoda</taxon>
        <taxon>Crustacea</taxon>
        <taxon>Branchiopoda</taxon>
        <taxon>Diplostraca</taxon>
        <taxon>Cladocera</taxon>
        <taxon>Anomopoda</taxon>
        <taxon>Daphniidae</taxon>
        <taxon>Daphnia</taxon>
    </lineage>
</organism>
<accession>A0A162CZI6</accession>
<comment type="caution">
    <text evidence="2">The sequence shown here is derived from an EMBL/GenBank/DDBJ whole genome shotgun (WGS) entry which is preliminary data.</text>
</comment>
<reference evidence="2 3" key="1">
    <citation type="submission" date="2016-03" db="EMBL/GenBank/DDBJ databases">
        <title>EvidentialGene: Evidence-directed Construction of Genes on Genomes.</title>
        <authorList>
            <person name="Gilbert D.G."/>
            <person name="Choi J.-H."/>
            <person name="Mockaitis K."/>
            <person name="Colbourne J."/>
            <person name="Pfrender M."/>
        </authorList>
    </citation>
    <scope>NUCLEOTIDE SEQUENCE [LARGE SCALE GENOMIC DNA]</scope>
    <source>
        <strain evidence="2 3">Xinb3</strain>
        <tissue evidence="2">Complete organism</tissue>
    </source>
</reference>
<sequence length="54" mass="6494">MTERCSIARATIGMVYHDFFFVFVYVFLFFYFLQHHALQVTRDSQKKNSLRPVS</sequence>
<name>A0A162CZI6_9CRUS</name>
<keyword evidence="1" id="KW-1133">Transmembrane helix</keyword>
<evidence type="ECO:0000313" key="3">
    <source>
        <dbReference type="Proteomes" id="UP000076858"/>
    </source>
</evidence>
<dbReference type="AlphaFoldDB" id="A0A162CZI6"/>
<keyword evidence="1" id="KW-0812">Transmembrane</keyword>